<feature type="transmembrane region" description="Helical" evidence="2">
    <location>
        <begin position="29"/>
        <end position="47"/>
    </location>
</feature>
<comment type="caution">
    <text evidence="4">The sequence shown here is derived from an EMBL/GenBank/DDBJ whole genome shotgun (WGS) entry which is preliminary data.</text>
</comment>
<dbReference type="GO" id="GO:0032506">
    <property type="term" value="P:cytokinetic process"/>
    <property type="evidence" value="ECO:0007669"/>
    <property type="project" value="TreeGrafter"/>
</dbReference>
<keyword evidence="2" id="KW-0472">Membrane</keyword>
<dbReference type="Proteomes" id="UP000252355">
    <property type="component" value="Unassembled WGS sequence"/>
</dbReference>
<keyword evidence="2" id="KW-1133">Transmembrane helix</keyword>
<feature type="region of interest" description="Disordered" evidence="1">
    <location>
        <begin position="1"/>
        <end position="20"/>
    </location>
</feature>
<dbReference type="AlphaFoldDB" id="A0A367ZM01"/>
<name>A0A367ZM01_9BACT</name>
<dbReference type="PANTHER" id="PTHR38687:SF1">
    <property type="entry name" value="CELL DIVISION PROTEIN DEDD"/>
    <property type="match status" value="1"/>
</dbReference>
<dbReference type="InterPro" id="IPR052521">
    <property type="entry name" value="Cell_div_SPOR-domain"/>
</dbReference>
<evidence type="ECO:0000259" key="3">
    <source>
        <dbReference type="PROSITE" id="PS51724"/>
    </source>
</evidence>
<feature type="compositionally biased region" description="Pro residues" evidence="1">
    <location>
        <begin position="1"/>
        <end position="10"/>
    </location>
</feature>
<dbReference type="InterPro" id="IPR007730">
    <property type="entry name" value="SPOR-like_dom"/>
</dbReference>
<dbReference type="EMBL" id="QOQW01000018">
    <property type="protein sequence ID" value="RCK78877.1"/>
    <property type="molecule type" value="Genomic_DNA"/>
</dbReference>
<evidence type="ECO:0000313" key="4">
    <source>
        <dbReference type="EMBL" id="RCK78877.1"/>
    </source>
</evidence>
<protein>
    <recommendedName>
        <fullName evidence="3">SPOR domain-containing protein</fullName>
    </recommendedName>
</protein>
<dbReference type="GO" id="GO:0030428">
    <property type="term" value="C:cell septum"/>
    <property type="evidence" value="ECO:0007669"/>
    <property type="project" value="TreeGrafter"/>
</dbReference>
<dbReference type="PROSITE" id="PS51724">
    <property type="entry name" value="SPOR"/>
    <property type="match status" value="1"/>
</dbReference>
<proteinExistence type="predicted"/>
<accession>A0A367ZM01</accession>
<keyword evidence="2" id="KW-0812">Transmembrane</keyword>
<dbReference type="GO" id="GO:0042834">
    <property type="term" value="F:peptidoglycan binding"/>
    <property type="evidence" value="ECO:0007669"/>
    <property type="project" value="InterPro"/>
</dbReference>
<sequence length="191" mass="20331">MPESIQPPVPRRFDWGPTTDQSLDGVKEGAVYVVLILLMGVCGWFLIDFDKAPPMVRPVETPLPDAPTSTAMTGVAPQTGGRPGSAAVGLLVDPRAGQAATTGEGATAHPTEAAASPAFYVQLGAFGDEESARLAQERARKKGFMATLTPPNEQYEMFRLTIGPFADEAAAEKIARQLNELDFPCFVLESP</sequence>
<dbReference type="SUPFAM" id="SSF110997">
    <property type="entry name" value="Sporulation related repeat"/>
    <property type="match status" value="1"/>
</dbReference>
<dbReference type="Gene3D" id="3.30.70.1070">
    <property type="entry name" value="Sporulation related repeat"/>
    <property type="match status" value="1"/>
</dbReference>
<evidence type="ECO:0000256" key="1">
    <source>
        <dbReference type="SAM" id="MobiDB-lite"/>
    </source>
</evidence>
<gene>
    <name evidence="4" type="ORF">OZSIB_1027</name>
</gene>
<evidence type="ECO:0000313" key="5">
    <source>
        <dbReference type="Proteomes" id="UP000252355"/>
    </source>
</evidence>
<feature type="region of interest" description="Disordered" evidence="1">
    <location>
        <begin position="60"/>
        <end position="80"/>
    </location>
</feature>
<dbReference type="GO" id="GO:0032153">
    <property type="term" value="C:cell division site"/>
    <property type="evidence" value="ECO:0007669"/>
    <property type="project" value="TreeGrafter"/>
</dbReference>
<dbReference type="Pfam" id="PF05036">
    <property type="entry name" value="SPOR"/>
    <property type="match status" value="1"/>
</dbReference>
<organism evidence="4 5">
    <name type="scientific">Candidatus Ozemobacter sibiricus</name>
    <dbReference type="NCBI Taxonomy" id="2268124"/>
    <lineage>
        <taxon>Bacteria</taxon>
        <taxon>Candidatus Ozemobacteria</taxon>
        <taxon>Candidatus Ozemobacterales</taxon>
        <taxon>Candidatus Ozemobacteraceae</taxon>
        <taxon>Candidatus Ozemobacter</taxon>
    </lineage>
</organism>
<dbReference type="PANTHER" id="PTHR38687">
    <property type="entry name" value="CELL DIVISION PROTEIN DEDD-RELATED"/>
    <property type="match status" value="1"/>
</dbReference>
<feature type="domain" description="SPOR" evidence="3">
    <location>
        <begin position="113"/>
        <end position="190"/>
    </location>
</feature>
<evidence type="ECO:0000256" key="2">
    <source>
        <dbReference type="SAM" id="Phobius"/>
    </source>
</evidence>
<dbReference type="InterPro" id="IPR036680">
    <property type="entry name" value="SPOR-like_sf"/>
</dbReference>
<reference evidence="4 5" key="1">
    <citation type="submission" date="2018-05" db="EMBL/GenBank/DDBJ databases">
        <title>A metagenomic window into the 2 km-deep terrestrial subsurface aquifer revealed taxonomically and functionally diverse microbial community comprising novel uncultured bacterial lineages.</title>
        <authorList>
            <person name="Kadnikov V.V."/>
            <person name="Mardanov A.V."/>
            <person name="Beletsky A.V."/>
            <person name="Banks D."/>
            <person name="Pimenov N.V."/>
            <person name="Frank Y.A."/>
            <person name="Karnachuk O.V."/>
            <person name="Ravin N.V."/>
        </authorList>
    </citation>
    <scope>NUCLEOTIDE SEQUENCE [LARGE SCALE GENOMIC DNA]</scope>
    <source>
        <strain evidence="4">BY5</strain>
    </source>
</reference>